<protein>
    <submittedName>
        <fullName evidence="1">Uncharacterized protein</fullName>
    </submittedName>
</protein>
<accession>A0A452YEN2</accession>
<proteinExistence type="predicted"/>
<evidence type="ECO:0000313" key="1">
    <source>
        <dbReference type="EnsemblPlants" id="AET1Gv20394400.1"/>
    </source>
</evidence>
<dbReference type="Proteomes" id="UP000015105">
    <property type="component" value="Chromosome 1D"/>
</dbReference>
<reference evidence="1" key="4">
    <citation type="submission" date="2019-03" db="UniProtKB">
        <authorList>
            <consortium name="EnsemblPlants"/>
        </authorList>
    </citation>
    <scope>IDENTIFICATION</scope>
</reference>
<reference evidence="1" key="3">
    <citation type="journal article" date="2017" name="Nature">
        <title>Genome sequence of the progenitor of the wheat D genome Aegilops tauschii.</title>
        <authorList>
            <person name="Luo M.C."/>
            <person name="Gu Y.Q."/>
            <person name="Puiu D."/>
            <person name="Wang H."/>
            <person name="Twardziok S.O."/>
            <person name="Deal K.R."/>
            <person name="Huo N."/>
            <person name="Zhu T."/>
            <person name="Wang L."/>
            <person name="Wang Y."/>
            <person name="McGuire P.E."/>
            <person name="Liu S."/>
            <person name="Long H."/>
            <person name="Ramasamy R.K."/>
            <person name="Rodriguez J.C."/>
            <person name="Van S.L."/>
            <person name="Yuan L."/>
            <person name="Wang Z."/>
            <person name="Xia Z."/>
            <person name="Xiao L."/>
            <person name="Anderson O.D."/>
            <person name="Ouyang S."/>
            <person name="Liang Y."/>
            <person name="Zimin A.V."/>
            <person name="Pertea G."/>
            <person name="Qi P."/>
            <person name="Bennetzen J.L."/>
            <person name="Dai X."/>
            <person name="Dawson M.W."/>
            <person name="Muller H.G."/>
            <person name="Kugler K."/>
            <person name="Rivarola-Duarte L."/>
            <person name="Spannagl M."/>
            <person name="Mayer K.F.X."/>
            <person name="Lu F.H."/>
            <person name="Bevan M.W."/>
            <person name="Leroy P."/>
            <person name="Li P."/>
            <person name="You F.M."/>
            <person name="Sun Q."/>
            <person name="Liu Z."/>
            <person name="Lyons E."/>
            <person name="Wicker T."/>
            <person name="Salzberg S.L."/>
            <person name="Devos K.M."/>
            <person name="Dvorak J."/>
        </authorList>
    </citation>
    <scope>NUCLEOTIDE SEQUENCE [LARGE SCALE GENOMIC DNA]</scope>
    <source>
        <strain evidence="1">cv. AL8/78</strain>
    </source>
</reference>
<reference evidence="2" key="2">
    <citation type="journal article" date="2017" name="Nat. Plants">
        <title>The Aegilops tauschii genome reveals multiple impacts of transposons.</title>
        <authorList>
            <person name="Zhao G."/>
            <person name="Zou C."/>
            <person name="Li K."/>
            <person name="Wang K."/>
            <person name="Li T."/>
            <person name="Gao L."/>
            <person name="Zhang X."/>
            <person name="Wang H."/>
            <person name="Yang Z."/>
            <person name="Liu X."/>
            <person name="Jiang W."/>
            <person name="Mao L."/>
            <person name="Kong X."/>
            <person name="Jiao Y."/>
            <person name="Jia J."/>
        </authorList>
    </citation>
    <scope>NUCLEOTIDE SEQUENCE [LARGE SCALE GENOMIC DNA]</scope>
    <source>
        <strain evidence="2">cv. AL8/78</strain>
    </source>
</reference>
<dbReference type="Gramene" id="AET1Gv20394400.1">
    <property type="protein sequence ID" value="AET1Gv20394400.1"/>
    <property type="gene ID" value="AET1Gv20394400"/>
</dbReference>
<reference evidence="2" key="1">
    <citation type="journal article" date="2014" name="Science">
        <title>Ancient hybridizations among the ancestral genomes of bread wheat.</title>
        <authorList>
            <consortium name="International Wheat Genome Sequencing Consortium,"/>
            <person name="Marcussen T."/>
            <person name="Sandve S.R."/>
            <person name="Heier L."/>
            <person name="Spannagl M."/>
            <person name="Pfeifer M."/>
            <person name="Jakobsen K.S."/>
            <person name="Wulff B.B."/>
            <person name="Steuernagel B."/>
            <person name="Mayer K.F."/>
            <person name="Olsen O.A."/>
        </authorList>
    </citation>
    <scope>NUCLEOTIDE SEQUENCE [LARGE SCALE GENOMIC DNA]</scope>
    <source>
        <strain evidence="2">cv. AL8/78</strain>
    </source>
</reference>
<keyword evidence="2" id="KW-1185">Reference proteome</keyword>
<name>A0A452YEN2_AEGTS</name>
<dbReference type="AlphaFoldDB" id="A0A452YEN2"/>
<sequence>QVFVVIYARRHLNVALATILKLVKSFRASIFSILSSAPPVGVDLEAEHWNFAHPSISFRVILLYIQCNAFVPLVPCC</sequence>
<evidence type="ECO:0000313" key="2">
    <source>
        <dbReference type="Proteomes" id="UP000015105"/>
    </source>
</evidence>
<dbReference type="EnsemblPlants" id="AET1Gv20394400.1">
    <property type="protein sequence ID" value="AET1Gv20394400.1"/>
    <property type="gene ID" value="AET1Gv20394400"/>
</dbReference>
<organism evidence="1 2">
    <name type="scientific">Aegilops tauschii subsp. strangulata</name>
    <name type="common">Goatgrass</name>
    <dbReference type="NCBI Taxonomy" id="200361"/>
    <lineage>
        <taxon>Eukaryota</taxon>
        <taxon>Viridiplantae</taxon>
        <taxon>Streptophyta</taxon>
        <taxon>Embryophyta</taxon>
        <taxon>Tracheophyta</taxon>
        <taxon>Spermatophyta</taxon>
        <taxon>Magnoliopsida</taxon>
        <taxon>Liliopsida</taxon>
        <taxon>Poales</taxon>
        <taxon>Poaceae</taxon>
        <taxon>BOP clade</taxon>
        <taxon>Pooideae</taxon>
        <taxon>Triticodae</taxon>
        <taxon>Triticeae</taxon>
        <taxon>Triticinae</taxon>
        <taxon>Aegilops</taxon>
    </lineage>
</organism>
<reference evidence="1" key="5">
    <citation type="journal article" date="2021" name="G3 (Bethesda)">
        <title>Aegilops tauschii genome assembly Aet v5.0 features greater sequence contiguity and improved annotation.</title>
        <authorList>
            <person name="Wang L."/>
            <person name="Zhu T."/>
            <person name="Rodriguez J.C."/>
            <person name="Deal K.R."/>
            <person name="Dubcovsky J."/>
            <person name="McGuire P.E."/>
            <person name="Lux T."/>
            <person name="Spannagl M."/>
            <person name="Mayer K.F.X."/>
            <person name="Baldrich P."/>
            <person name="Meyers B.C."/>
            <person name="Huo N."/>
            <person name="Gu Y.Q."/>
            <person name="Zhou H."/>
            <person name="Devos K.M."/>
            <person name="Bennetzen J.L."/>
            <person name="Unver T."/>
            <person name="Budak H."/>
            <person name="Gulick P.J."/>
            <person name="Galiba G."/>
            <person name="Kalapos B."/>
            <person name="Nelson D.R."/>
            <person name="Li P."/>
            <person name="You F.M."/>
            <person name="Luo M.C."/>
            <person name="Dvorak J."/>
        </authorList>
    </citation>
    <scope>NUCLEOTIDE SEQUENCE [LARGE SCALE GENOMIC DNA]</scope>
    <source>
        <strain evidence="1">cv. AL8/78</strain>
    </source>
</reference>